<dbReference type="CDD" id="cd05802">
    <property type="entry name" value="GlmM"/>
    <property type="match status" value="1"/>
</dbReference>
<dbReference type="SUPFAM" id="SSF53738">
    <property type="entry name" value="Phosphoglucomutase, first 3 domains"/>
    <property type="match status" value="3"/>
</dbReference>
<evidence type="ECO:0000313" key="16">
    <source>
        <dbReference type="EMBL" id="HIU94689.1"/>
    </source>
</evidence>
<dbReference type="PANTHER" id="PTHR42946:SF1">
    <property type="entry name" value="PHOSPHOGLUCOMUTASE (ALPHA-D-GLUCOSE-1,6-BISPHOSPHATE-DEPENDENT)"/>
    <property type="match status" value="1"/>
</dbReference>
<feature type="domain" description="Alpha-D-phosphohexomutase alpha/beta/alpha" evidence="13">
    <location>
        <begin position="3"/>
        <end position="132"/>
    </location>
</feature>
<dbReference type="InterPro" id="IPR016055">
    <property type="entry name" value="A-D-PHexomutase_a/b/a-I/II/III"/>
</dbReference>
<evidence type="ECO:0000259" key="15">
    <source>
        <dbReference type="Pfam" id="PF02880"/>
    </source>
</evidence>
<dbReference type="Gene3D" id="3.40.120.10">
    <property type="entry name" value="Alpha-D-Glucose-1,6-Bisphosphate, subunit A, domain 3"/>
    <property type="match status" value="3"/>
</dbReference>
<feature type="modified residue" description="Phosphoserine" evidence="9">
    <location>
        <position position="100"/>
    </location>
</feature>
<evidence type="ECO:0000256" key="9">
    <source>
        <dbReference type="HAMAP-Rule" id="MF_01554"/>
    </source>
</evidence>
<dbReference type="GO" id="GO:0004615">
    <property type="term" value="F:phosphomannomutase activity"/>
    <property type="evidence" value="ECO:0007669"/>
    <property type="project" value="TreeGrafter"/>
</dbReference>
<evidence type="ECO:0000256" key="7">
    <source>
        <dbReference type="ARBA" id="ARBA00066330"/>
    </source>
</evidence>
<dbReference type="GO" id="GO:0005829">
    <property type="term" value="C:cytosol"/>
    <property type="evidence" value="ECO:0007669"/>
    <property type="project" value="TreeGrafter"/>
</dbReference>
<evidence type="ECO:0000259" key="12">
    <source>
        <dbReference type="Pfam" id="PF00408"/>
    </source>
</evidence>
<evidence type="ECO:0000259" key="14">
    <source>
        <dbReference type="Pfam" id="PF02879"/>
    </source>
</evidence>
<comment type="similarity">
    <text evidence="1 9 10">Belongs to the phosphohexose mutase family.</text>
</comment>
<dbReference type="GO" id="GO:0000287">
    <property type="term" value="F:magnesium ion binding"/>
    <property type="evidence" value="ECO:0007669"/>
    <property type="project" value="UniProtKB-UniRule"/>
</dbReference>
<dbReference type="GO" id="GO:0009252">
    <property type="term" value="P:peptidoglycan biosynthetic process"/>
    <property type="evidence" value="ECO:0007669"/>
    <property type="project" value="TreeGrafter"/>
</dbReference>
<dbReference type="Pfam" id="PF00408">
    <property type="entry name" value="PGM_PMM_IV"/>
    <property type="match status" value="1"/>
</dbReference>
<evidence type="ECO:0000256" key="3">
    <source>
        <dbReference type="ARBA" id="ARBA00022723"/>
    </source>
</evidence>
<dbReference type="Pfam" id="PF02879">
    <property type="entry name" value="PGM_PMM_II"/>
    <property type="match status" value="1"/>
</dbReference>
<reference evidence="16" key="2">
    <citation type="journal article" date="2021" name="PeerJ">
        <title>Extensive microbial diversity within the chicken gut microbiome revealed by metagenomics and culture.</title>
        <authorList>
            <person name="Gilroy R."/>
            <person name="Ravi A."/>
            <person name="Getino M."/>
            <person name="Pursley I."/>
            <person name="Horton D.L."/>
            <person name="Alikhan N.F."/>
            <person name="Baker D."/>
            <person name="Gharbi K."/>
            <person name="Hall N."/>
            <person name="Watson M."/>
            <person name="Adriaenssens E.M."/>
            <person name="Foster-Nyarko E."/>
            <person name="Jarju S."/>
            <person name="Secka A."/>
            <person name="Antonio M."/>
            <person name="Oren A."/>
            <person name="Chaudhuri R.R."/>
            <person name="La Ragione R."/>
            <person name="Hildebrand F."/>
            <person name="Pallen M.J."/>
        </authorList>
    </citation>
    <scope>NUCLEOTIDE SEQUENCE</scope>
    <source>
        <strain evidence="16">ChiGjej2B2-16831</strain>
    </source>
</reference>
<sequence length="453" mass="48137">MARLFGTDGVRGIANAELDPALAFRIGAAGAFVLANEVHSPRILIGRDTRLSGPMLSAALTAGICSVGGNAVDVGVLPTPAMAYLARLYEADAAVMISASHNPMEYNGIKWFDGNGFKLSDALEDRIEQLVRGDGAQLPRPTGRDVGTVISAPRARQDYCDYLAGKSAGRFEGLKVVLDCANGATSAIGREVFERLGATVIATFCWPDGMNINDECGALHPERLQQLVVANGADIGFAFDGDADRLISCDEHGNIVDGDQAMGILALSMQKKGTLAKDTLVITVMSNLGLKKRMEQAGIRVAETKVGDRYVLEHMLEHGYSIGGEQSGHIILLAHNTTGDGMLSAIALLNAVAESGRRLSELAADIPQYPQVLVNVAVKNERKAAAMEDEALLAAKAEVEAQLGGNGRVLVRASGTEPLIRIMLEGQDEKQILELALSLAHILVERYDGKIRA</sequence>
<feature type="binding site" evidence="9">
    <location>
        <position position="244"/>
    </location>
    <ligand>
        <name>Mg(2+)</name>
        <dbReference type="ChEBI" id="CHEBI:18420"/>
    </ligand>
</feature>
<dbReference type="Pfam" id="PF02878">
    <property type="entry name" value="PGM_PMM_I"/>
    <property type="match status" value="1"/>
</dbReference>
<protein>
    <recommendedName>
        <fullName evidence="8 9">Phosphoglucosamine mutase</fullName>
        <ecNumber evidence="7 9">5.4.2.10</ecNumber>
    </recommendedName>
</protein>
<reference evidence="16" key="1">
    <citation type="submission" date="2020-10" db="EMBL/GenBank/DDBJ databases">
        <authorList>
            <person name="Gilroy R."/>
        </authorList>
    </citation>
    <scope>NUCLEOTIDE SEQUENCE</scope>
    <source>
        <strain evidence="16">ChiGjej2B2-16831</strain>
    </source>
</reference>
<dbReference type="FunFam" id="3.40.120.10:FF:000002">
    <property type="entry name" value="Phosphoglucosamine mutase"/>
    <property type="match status" value="1"/>
</dbReference>
<dbReference type="PANTHER" id="PTHR42946">
    <property type="entry name" value="PHOSPHOHEXOSE MUTASE"/>
    <property type="match status" value="1"/>
</dbReference>
<dbReference type="HAMAP" id="MF_01554_B">
    <property type="entry name" value="GlmM_B"/>
    <property type="match status" value="1"/>
</dbReference>
<dbReference type="Proteomes" id="UP000824128">
    <property type="component" value="Unassembled WGS sequence"/>
</dbReference>
<name>A0A9D1STL0_9FIRM</name>
<feature type="active site" description="Phosphoserine intermediate" evidence="9">
    <location>
        <position position="100"/>
    </location>
</feature>
<dbReference type="FunFam" id="3.30.310.50:FF:000001">
    <property type="entry name" value="Phosphoglucosamine mutase"/>
    <property type="match status" value="1"/>
</dbReference>
<dbReference type="InterPro" id="IPR005844">
    <property type="entry name" value="A-D-PHexomutase_a/b/a-I"/>
</dbReference>
<dbReference type="InterPro" id="IPR005845">
    <property type="entry name" value="A-D-PHexomutase_a/b/a-II"/>
</dbReference>
<dbReference type="InterPro" id="IPR005841">
    <property type="entry name" value="Alpha-D-phosphohexomutase_SF"/>
</dbReference>
<evidence type="ECO:0000256" key="11">
    <source>
        <dbReference type="RuleBase" id="RU004327"/>
    </source>
</evidence>
<dbReference type="InterPro" id="IPR036900">
    <property type="entry name" value="A-D-PHexomutase_C_sf"/>
</dbReference>
<keyword evidence="5 9" id="KW-0413">Isomerase</keyword>
<comment type="function">
    <text evidence="9 11">Catalyzes the conversion of glucosamine-6-phosphate to glucosamine-1-phosphate.</text>
</comment>
<dbReference type="SUPFAM" id="SSF55957">
    <property type="entry name" value="Phosphoglucomutase, C-terminal domain"/>
    <property type="match status" value="1"/>
</dbReference>
<dbReference type="FunFam" id="3.40.120.10:FF:000001">
    <property type="entry name" value="Phosphoglucosamine mutase"/>
    <property type="match status" value="1"/>
</dbReference>
<feature type="binding site" evidence="9">
    <location>
        <position position="240"/>
    </location>
    <ligand>
        <name>Mg(2+)</name>
        <dbReference type="ChEBI" id="CHEBI:18420"/>
    </ligand>
</feature>
<evidence type="ECO:0000256" key="4">
    <source>
        <dbReference type="ARBA" id="ARBA00022842"/>
    </source>
</evidence>
<dbReference type="AlphaFoldDB" id="A0A9D1STL0"/>
<feature type="binding site" evidence="9">
    <location>
        <position position="242"/>
    </location>
    <ligand>
        <name>Mg(2+)</name>
        <dbReference type="ChEBI" id="CHEBI:18420"/>
    </ligand>
</feature>
<organism evidence="16 17">
    <name type="scientific">Candidatus Aphodomorpha intestinavium</name>
    <dbReference type="NCBI Taxonomy" id="2840672"/>
    <lineage>
        <taxon>Bacteria</taxon>
        <taxon>Bacillati</taxon>
        <taxon>Bacillota</taxon>
        <taxon>Clostridia</taxon>
        <taxon>Eubacteriales</taxon>
        <taxon>Candidatus Aphodomorpha</taxon>
    </lineage>
</organism>
<dbReference type="InterPro" id="IPR005846">
    <property type="entry name" value="A-D-PHexomutase_a/b/a-III"/>
</dbReference>
<dbReference type="PROSITE" id="PS00710">
    <property type="entry name" value="PGM_PMM"/>
    <property type="match status" value="1"/>
</dbReference>
<comment type="PTM">
    <text evidence="9">Activated by phosphorylation.</text>
</comment>
<dbReference type="GO" id="GO:0005975">
    <property type="term" value="P:carbohydrate metabolic process"/>
    <property type="evidence" value="ECO:0007669"/>
    <property type="project" value="InterPro"/>
</dbReference>
<feature type="domain" description="Alpha-D-phosphohexomutase C-terminal" evidence="12">
    <location>
        <begin position="373"/>
        <end position="440"/>
    </location>
</feature>
<dbReference type="Gene3D" id="3.30.310.50">
    <property type="entry name" value="Alpha-D-phosphohexomutase, C-terminal domain"/>
    <property type="match status" value="1"/>
</dbReference>
<feature type="binding site" description="via phosphate group" evidence="9">
    <location>
        <position position="100"/>
    </location>
    <ligand>
        <name>Mg(2+)</name>
        <dbReference type="ChEBI" id="CHEBI:18420"/>
    </ligand>
</feature>
<dbReference type="EC" id="5.4.2.10" evidence="7 9"/>
<feature type="domain" description="Alpha-D-phosphohexomutase alpha/beta/alpha" evidence="15">
    <location>
        <begin position="257"/>
        <end position="368"/>
    </location>
</feature>
<evidence type="ECO:0000256" key="5">
    <source>
        <dbReference type="ARBA" id="ARBA00023235"/>
    </source>
</evidence>
<comment type="cofactor">
    <cofactor evidence="9">
        <name>Mg(2+)</name>
        <dbReference type="ChEBI" id="CHEBI:18420"/>
    </cofactor>
    <text evidence="9">Binds 1 Mg(2+) ion per subunit.</text>
</comment>
<comment type="caution">
    <text evidence="16">The sequence shown here is derived from an EMBL/GenBank/DDBJ whole genome shotgun (WGS) entry which is preliminary data.</text>
</comment>
<dbReference type="GO" id="GO:0006048">
    <property type="term" value="P:UDP-N-acetylglucosamine biosynthetic process"/>
    <property type="evidence" value="ECO:0007669"/>
    <property type="project" value="TreeGrafter"/>
</dbReference>
<evidence type="ECO:0000256" key="10">
    <source>
        <dbReference type="RuleBase" id="RU004326"/>
    </source>
</evidence>
<dbReference type="NCBIfam" id="TIGR01455">
    <property type="entry name" value="glmM"/>
    <property type="match status" value="1"/>
</dbReference>
<evidence type="ECO:0000313" key="17">
    <source>
        <dbReference type="Proteomes" id="UP000824128"/>
    </source>
</evidence>
<accession>A0A9D1STL0</accession>
<dbReference type="InterPro" id="IPR016066">
    <property type="entry name" value="A-D-PHexomutase_CS"/>
</dbReference>
<evidence type="ECO:0000259" key="13">
    <source>
        <dbReference type="Pfam" id="PF02878"/>
    </source>
</evidence>
<evidence type="ECO:0000256" key="6">
    <source>
        <dbReference type="ARBA" id="ARBA00050364"/>
    </source>
</evidence>
<dbReference type="InterPro" id="IPR050060">
    <property type="entry name" value="Phosphoglucosamine_mutase"/>
</dbReference>
<evidence type="ECO:0000256" key="1">
    <source>
        <dbReference type="ARBA" id="ARBA00010231"/>
    </source>
</evidence>
<dbReference type="PRINTS" id="PR00509">
    <property type="entry name" value="PGMPMM"/>
</dbReference>
<dbReference type="GO" id="GO:0008966">
    <property type="term" value="F:phosphoglucosamine mutase activity"/>
    <property type="evidence" value="ECO:0007669"/>
    <property type="project" value="UniProtKB-UniRule"/>
</dbReference>
<dbReference type="InterPro" id="IPR005843">
    <property type="entry name" value="A-D-PHexomutase_C"/>
</dbReference>
<dbReference type="EMBL" id="DVNZ01000189">
    <property type="protein sequence ID" value="HIU94689.1"/>
    <property type="molecule type" value="Genomic_DNA"/>
</dbReference>
<comment type="catalytic activity">
    <reaction evidence="6 9 11">
        <text>alpha-D-glucosamine 1-phosphate = D-glucosamine 6-phosphate</text>
        <dbReference type="Rhea" id="RHEA:23424"/>
        <dbReference type="ChEBI" id="CHEBI:58516"/>
        <dbReference type="ChEBI" id="CHEBI:58725"/>
        <dbReference type="EC" id="5.4.2.10"/>
    </reaction>
</comment>
<keyword evidence="4 9" id="KW-0460">Magnesium</keyword>
<proteinExistence type="inferred from homology"/>
<keyword evidence="3 9" id="KW-0479">Metal-binding</keyword>
<gene>
    <name evidence="9" type="primary">glmM</name>
    <name evidence="16" type="ORF">IAD24_05960</name>
</gene>
<feature type="domain" description="Alpha-D-phosphohexomutase alpha/beta/alpha" evidence="14">
    <location>
        <begin position="159"/>
        <end position="253"/>
    </location>
</feature>
<evidence type="ECO:0000256" key="8">
    <source>
        <dbReference type="ARBA" id="ARBA00068193"/>
    </source>
</evidence>
<dbReference type="InterPro" id="IPR006352">
    <property type="entry name" value="GlmM_bact"/>
</dbReference>
<dbReference type="Pfam" id="PF02880">
    <property type="entry name" value="PGM_PMM_III"/>
    <property type="match status" value="1"/>
</dbReference>
<evidence type="ECO:0000256" key="2">
    <source>
        <dbReference type="ARBA" id="ARBA00022553"/>
    </source>
</evidence>
<keyword evidence="2 9" id="KW-0597">Phosphoprotein</keyword>